<reference evidence="1 2" key="1">
    <citation type="journal article" date="2012" name="J. Bacteriol.">
        <title>Genome sequence of the cycloprodigiosin-producing bacterial strain Pseudoalteromonas rubra ATCC 29570(T).</title>
        <authorList>
            <person name="Xie B.B."/>
            <person name="Shu Y.L."/>
            <person name="Qin Q.L."/>
            <person name="Rong J.C."/>
            <person name="Zhang X.Y."/>
            <person name="Chen X.L."/>
            <person name="Zhou B.C."/>
            <person name="Zhang Y.Z."/>
        </authorList>
    </citation>
    <scope>NUCLEOTIDE SEQUENCE [LARGE SCALE GENOMIC DNA]</scope>
    <source>
        <strain evidence="1 2">DSM 6842</strain>
    </source>
</reference>
<dbReference type="EMBL" id="AHCD03000020">
    <property type="protein sequence ID" value="KAF7788626.1"/>
    <property type="molecule type" value="Genomic_DNA"/>
</dbReference>
<evidence type="ECO:0000313" key="1">
    <source>
        <dbReference type="EMBL" id="KAF7788626.1"/>
    </source>
</evidence>
<accession>A0A8T0CD45</accession>
<dbReference type="AlphaFoldDB" id="A0A8T0CD45"/>
<comment type="caution">
    <text evidence="1">The sequence shown here is derived from an EMBL/GenBank/DDBJ whole genome shotgun (WGS) entry which is preliminary data.</text>
</comment>
<evidence type="ECO:0000313" key="2">
    <source>
        <dbReference type="Proteomes" id="UP000016480"/>
    </source>
</evidence>
<gene>
    <name evidence="1" type="ORF">PRUB_a1638</name>
</gene>
<name>A0A8T0CD45_9GAMM</name>
<sequence>MSGSALAGDIENGIMKNAENYYGVAHQVADIAKQAPEYRAAPQQYPRFDVQPMAPATGISYFEFGLVRSQFGGDQTILAGDFSTGTNHGGSYLYVYAWQVGYGNPNNATMNGVSKSAALREARCGSDLHRCQAGETVTGWLYGWDFTGQSAGQVKASANSVASPFGYWSDSLYIN</sequence>
<evidence type="ECO:0008006" key="3">
    <source>
        <dbReference type="Google" id="ProtNLM"/>
    </source>
</evidence>
<dbReference type="InterPro" id="IPR032624">
    <property type="entry name" value="DUF4879"/>
</dbReference>
<dbReference type="Pfam" id="PF16219">
    <property type="entry name" value="DUF4879"/>
    <property type="match status" value="1"/>
</dbReference>
<dbReference type="Proteomes" id="UP000016480">
    <property type="component" value="Unassembled WGS sequence"/>
</dbReference>
<organism evidence="1 2">
    <name type="scientific">Pseudoalteromonas rubra</name>
    <dbReference type="NCBI Taxonomy" id="43658"/>
    <lineage>
        <taxon>Bacteria</taxon>
        <taxon>Pseudomonadati</taxon>
        <taxon>Pseudomonadota</taxon>
        <taxon>Gammaproteobacteria</taxon>
        <taxon>Alteromonadales</taxon>
        <taxon>Pseudoalteromonadaceae</taxon>
        <taxon>Pseudoalteromonas</taxon>
    </lineage>
</organism>
<proteinExistence type="predicted"/>
<protein>
    <recommendedName>
        <fullName evidence="3">DUF4879 domain-containing protein</fullName>
    </recommendedName>
</protein>